<evidence type="ECO:0000313" key="2">
    <source>
        <dbReference type="EMBL" id="SFL51731.1"/>
    </source>
</evidence>
<evidence type="ECO:0000259" key="1">
    <source>
        <dbReference type="Pfam" id="PF00561"/>
    </source>
</evidence>
<evidence type="ECO:0000313" key="3">
    <source>
        <dbReference type="Proteomes" id="UP000199048"/>
    </source>
</evidence>
<dbReference type="OrthoDB" id="5491135at2"/>
<name>A0A1I4ID51_9HYPH</name>
<dbReference type="InterPro" id="IPR000073">
    <property type="entry name" value="AB_hydrolase_1"/>
</dbReference>
<dbReference type="InterPro" id="IPR050266">
    <property type="entry name" value="AB_hydrolase_sf"/>
</dbReference>
<dbReference type="InterPro" id="IPR029058">
    <property type="entry name" value="AB_hydrolase_fold"/>
</dbReference>
<organism evidence="2 3">
    <name type="scientific">Methylobacterium pseudosasicola</name>
    <dbReference type="NCBI Taxonomy" id="582667"/>
    <lineage>
        <taxon>Bacteria</taxon>
        <taxon>Pseudomonadati</taxon>
        <taxon>Pseudomonadota</taxon>
        <taxon>Alphaproteobacteria</taxon>
        <taxon>Hyphomicrobiales</taxon>
        <taxon>Methylobacteriaceae</taxon>
        <taxon>Methylobacterium</taxon>
    </lineage>
</organism>
<dbReference type="SUPFAM" id="SSF53474">
    <property type="entry name" value="alpha/beta-Hydrolases"/>
    <property type="match status" value="1"/>
</dbReference>
<protein>
    <submittedName>
        <fullName evidence="2">Pimeloyl-ACP methyl ester carboxylesterase</fullName>
    </submittedName>
</protein>
<accession>A0A1I4ID51</accession>
<keyword evidence="3" id="KW-1185">Reference proteome</keyword>
<reference evidence="3" key="1">
    <citation type="submission" date="2016-10" db="EMBL/GenBank/DDBJ databases">
        <authorList>
            <person name="Varghese N."/>
            <person name="Submissions S."/>
        </authorList>
    </citation>
    <scope>NUCLEOTIDE SEQUENCE [LARGE SCALE GENOMIC DNA]</scope>
    <source>
        <strain evidence="3">BL36</strain>
    </source>
</reference>
<proteinExistence type="predicted"/>
<dbReference type="STRING" id="582667.SAMN05192568_100647"/>
<dbReference type="Proteomes" id="UP000199048">
    <property type="component" value="Unassembled WGS sequence"/>
</dbReference>
<dbReference type="AlphaFoldDB" id="A0A1I4ID51"/>
<dbReference type="RefSeq" id="WP_092038811.1">
    <property type="nucleotide sequence ID" value="NZ_FOTK01000006.1"/>
</dbReference>
<dbReference type="PANTHER" id="PTHR43798">
    <property type="entry name" value="MONOACYLGLYCEROL LIPASE"/>
    <property type="match status" value="1"/>
</dbReference>
<dbReference type="EMBL" id="FOTK01000006">
    <property type="protein sequence ID" value="SFL51731.1"/>
    <property type="molecule type" value="Genomic_DNA"/>
</dbReference>
<dbReference type="PRINTS" id="PR00111">
    <property type="entry name" value="ABHYDROLASE"/>
</dbReference>
<feature type="domain" description="AB hydrolase-1" evidence="1">
    <location>
        <begin position="53"/>
        <end position="214"/>
    </location>
</feature>
<sequence>MTLVLLPGFMTDPDLWTDMLPHLAPLGPVQHGDLTRDAGIDAMAHRVIAEAPERFALVGFSMGGYVARAIARLAPERVRALVLIATSARADTPAQARRKAAAVANVRSQGFSGLSRTAILGSVHPDRVGDAALIARIRAMGDRLGGDVFLRQAGQPRDSDLDRLGAIACPTLVVAAAQDGLRSLDEARELQAGIPGATLTVIDGSGHMLPMEAPDALAEAIVPWLRAQLSGASTIGS</sequence>
<dbReference type="Pfam" id="PF00561">
    <property type="entry name" value="Abhydrolase_1"/>
    <property type="match status" value="1"/>
</dbReference>
<dbReference type="Gene3D" id="3.40.50.1820">
    <property type="entry name" value="alpha/beta hydrolase"/>
    <property type="match status" value="1"/>
</dbReference>
<gene>
    <name evidence="2" type="ORF">SAMN05192568_100647</name>
</gene>